<dbReference type="Pfam" id="PF00514">
    <property type="entry name" value="Arm"/>
    <property type="match status" value="1"/>
</dbReference>
<proteinExistence type="predicted"/>
<sequence length="337" mass="36639">MEELVLQNLFSGDRAAQIEAATELGKLKSKQRHKLAERGVMVPLISMLHSEDAEAIEASLFSLLSLAFGSERNKSRIVKSGALPALLNLLRCESKAVIELTIAAFFILSSCKGNKLPIASSGAIQLIVELLNQDYAEGISLQARLDGIATLHNLSTCHQIIPSLVSSGVVFSLQQTFHSLEKSNQLVEKAIALLDDIVSSSETVLEETAGTCGTIRALVETIEEGSTKSKEHAARILLLICQSCREKYRGLILREGAMPGLLQLSGDGSWTAKTTARELLFLLRDCSNYGSRNKQSRNMVIEQIMEEIDAEGERVAGTSTSAQRLVEEMLAKISIGR</sequence>
<dbReference type="PANTHER" id="PTHR23315">
    <property type="entry name" value="U BOX DOMAIN-CONTAINING"/>
    <property type="match status" value="1"/>
</dbReference>
<dbReference type="FunFam" id="1.25.10.10:FF:000952">
    <property type="entry name" value="U-box domain-containing protein 4"/>
    <property type="match status" value="1"/>
</dbReference>
<evidence type="ECO:0008006" key="5">
    <source>
        <dbReference type="Google" id="ProtNLM"/>
    </source>
</evidence>
<dbReference type="STRING" id="3750.A0A498HHY9"/>
<evidence type="ECO:0000256" key="1">
    <source>
        <dbReference type="ARBA" id="ARBA00022737"/>
    </source>
</evidence>
<evidence type="ECO:0000313" key="4">
    <source>
        <dbReference type="Proteomes" id="UP000290289"/>
    </source>
</evidence>
<gene>
    <name evidence="3" type="ORF">DVH24_037296</name>
</gene>
<reference evidence="3 4" key="1">
    <citation type="submission" date="2018-10" db="EMBL/GenBank/DDBJ databases">
        <title>A high-quality apple genome assembly.</title>
        <authorList>
            <person name="Hu J."/>
        </authorList>
    </citation>
    <scope>NUCLEOTIDE SEQUENCE [LARGE SCALE GENOMIC DNA]</scope>
    <source>
        <strain evidence="4">cv. HFTH1</strain>
        <tissue evidence="3">Young leaf</tissue>
    </source>
</reference>
<keyword evidence="2" id="KW-0833">Ubl conjugation pathway</keyword>
<dbReference type="EMBL" id="RDQH01000343">
    <property type="protein sequence ID" value="RXH69512.1"/>
    <property type="molecule type" value="Genomic_DNA"/>
</dbReference>
<dbReference type="SUPFAM" id="SSF48371">
    <property type="entry name" value="ARM repeat"/>
    <property type="match status" value="1"/>
</dbReference>
<comment type="caution">
    <text evidence="3">The sequence shown here is derived from an EMBL/GenBank/DDBJ whole genome shotgun (WGS) entry which is preliminary data.</text>
</comment>
<dbReference type="SMART" id="SM00185">
    <property type="entry name" value="ARM"/>
    <property type="match status" value="4"/>
</dbReference>
<dbReference type="PANTHER" id="PTHR23315:SF120">
    <property type="entry name" value="ARM REPEAT SUPERFAMILY PROTEIN"/>
    <property type="match status" value="1"/>
</dbReference>
<evidence type="ECO:0000313" key="3">
    <source>
        <dbReference type="EMBL" id="RXH69512.1"/>
    </source>
</evidence>
<name>A0A498HHY9_MALDO</name>
<dbReference type="InterPro" id="IPR000225">
    <property type="entry name" value="Armadillo"/>
</dbReference>
<dbReference type="Gene3D" id="1.25.10.10">
    <property type="entry name" value="Leucine-rich Repeat Variant"/>
    <property type="match status" value="2"/>
</dbReference>
<dbReference type="InterPro" id="IPR016024">
    <property type="entry name" value="ARM-type_fold"/>
</dbReference>
<dbReference type="InterPro" id="IPR011989">
    <property type="entry name" value="ARM-like"/>
</dbReference>
<organism evidence="3 4">
    <name type="scientific">Malus domestica</name>
    <name type="common">Apple</name>
    <name type="synonym">Pyrus malus</name>
    <dbReference type="NCBI Taxonomy" id="3750"/>
    <lineage>
        <taxon>Eukaryota</taxon>
        <taxon>Viridiplantae</taxon>
        <taxon>Streptophyta</taxon>
        <taxon>Embryophyta</taxon>
        <taxon>Tracheophyta</taxon>
        <taxon>Spermatophyta</taxon>
        <taxon>Magnoliopsida</taxon>
        <taxon>eudicotyledons</taxon>
        <taxon>Gunneridae</taxon>
        <taxon>Pentapetalae</taxon>
        <taxon>rosids</taxon>
        <taxon>fabids</taxon>
        <taxon>Rosales</taxon>
        <taxon>Rosaceae</taxon>
        <taxon>Amygdaloideae</taxon>
        <taxon>Maleae</taxon>
        <taxon>Malus</taxon>
    </lineage>
</organism>
<accession>A0A498HHY9</accession>
<protein>
    <recommendedName>
        <fullName evidence="5">Armadillo repeat-containing domain-containing protein</fullName>
    </recommendedName>
</protein>
<evidence type="ECO:0000256" key="2">
    <source>
        <dbReference type="ARBA" id="ARBA00022786"/>
    </source>
</evidence>
<dbReference type="Proteomes" id="UP000290289">
    <property type="component" value="Chromosome 17"/>
</dbReference>
<keyword evidence="1" id="KW-0677">Repeat</keyword>
<keyword evidence="4" id="KW-1185">Reference proteome</keyword>
<dbReference type="AlphaFoldDB" id="A0A498HHY9"/>